<evidence type="ECO:0000256" key="3">
    <source>
        <dbReference type="ARBA" id="ARBA00022759"/>
    </source>
</evidence>
<evidence type="ECO:0000256" key="5">
    <source>
        <dbReference type="ARBA" id="ARBA00023157"/>
    </source>
</evidence>
<evidence type="ECO:0000313" key="9">
    <source>
        <dbReference type="Proteomes" id="UP000182427"/>
    </source>
</evidence>
<proteinExistence type="predicted"/>
<keyword evidence="2" id="KW-0479">Metal-binding</keyword>
<dbReference type="GO" id="GO:0003676">
    <property type="term" value="F:nucleic acid binding"/>
    <property type="evidence" value="ECO:0007669"/>
    <property type="project" value="InterPro"/>
</dbReference>
<dbReference type="CDD" id="cd11010">
    <property type="entry name" value="S1-P1_nuclease"/>
    <property type="match status" value="1"/>
</dbReference>
<dbReference type="GO" id="GO:0016788">
    <property type="term" value="F:hydrolase activity, acting on ester bonds"/>
    <property type="evidence" value="ECO:0007669"/>
    <property type="project" value="InterPro"/>
</dbReference>
<evidence type="ECO:0000256" key="1">
    <source>
        <dbReference type="ARBA" id="ARBA00022722"/>
    </source>
</evidence>
<evidence type="ECO:0000256" key="2">
    <source>
        <dbReference type="ARBA" id="ARBA00022723"/>
    </source>
</evidence>
<keyword evidence="6" id="KW-0325">Glycoprotein</keyword>
<dbReference type="Pfam" id="PF02265">
    <property type="entry name" value="S1-P1_nuclease"/>
    <property type="match status" value="1"/>
</dbReference>
<dbReference type="InterPro" id="IPR003154">
    <property type="entry name" value="S1/P1nuclease"/>
</dbReference>
<dbReference type="Gene3D" id="1.10.575.10">
    <property type="entry name" value="P1 Nuclease"/>
    <property type="match status" value="1"/>
</dbReference>
<evidence type="ECO:0000256" key="4">
    <source>
        <dbReference type="ARBA" id="ARBA00022801"/>
    </source>
</evidence>
<dbReference type="OrthoDB" id="267579at2"/>
<dbReference type="PANTHER" id="PTHR33146:SF26">
    <property type="entry name" value="ENDONUCLEASE 4"/>
    <property type="match status" value="1"/>
</dbReference>
<dbReference type="EMBL" id="LT629690">
    <property type="protein sequence ID" value="SDE72857.1"/>
    <property type="molecule type" value="Genomic_DNA"/>
</dbReference>
<dbReference type="InterPro" id="IPR008947">
    <property type="entry name" value="PLipase_C/P1_nuclease_dom_sf"/>
</dbReference>
<gene>
    <name evidence="8" type="ORF">SAMN05444167_0272</name>
</gene>
<dbReference type="GO" id="GO:0006308">
    <property type="term" value="P:DNA catabolic process"/>
    <property type="evidence" value="ECO:0007669"/>
    <property type="project" value="InterPro"/>
</dbReference>
<keyword evidence="9" id="KW-1185">Reference proteome</keyword>
<dbReference type="GO" id="GO:0004519">
    <property type="term" value="F:endonuclease activity"/>
    <property type="evidence" value="ECO:0007669"/>
    <property type="project" value="UniProtKB-KW"/>
</dbReference>
<dbReference type="Proteomes" id="UP000182427">
    <property type="component" value="Chromosome I"/>
</dbReference>
<keyword evidence="3" id="KW-0255">Endonuclease</keyword>
<protein>
    <submittedName>
        <fullName evidence="8">S1/P1 Nuclease</fullName>
    </submittedName>
</protein>
<keyword evidence="1" id="KW-0540">Nuclease</keyword>
<feature type="region of interest" description="Disordered" evidence="7">
    <location>
        <begin position="316"/>
        <end position="340"/>
    </location>
</feature>
<organism evidence="8 9">
    <name type="scientific">Terriglobus roseus</name>
    <dbReference type="NCBI Taxonomy" id="392734"/>
    <lineage>
        <taxon>Bacteria</taxon>
        <taxon>Pseudomonadati</taxon>
        <taxon>Acidobacteriota</taxon>
        <taxon>Terriglobia</taxon>
        <taxon>Terriglobales</taxon>
        <taxon>Acidobacteriaceae</taxon>
        <taxon>Terriglobus</taxon>
    </lineage>
</organism>
<keyword evidence="4" id="KW-0378">Hydrolase</keyword>
<evidence type="ECO:0000256" key="7">
    <source>
        <dbReference type="SAM" id="MobiDB-lite"/>
    </source>
</evidence>
<sequence length="340" mass="37843">MKSSVRRKFTGDAWIGEWFHTHDMSRRVALHYAECMRKFLASAALVAVLLPSAAHAWWEKGHRLVAEIAWDHLTPVARKNVQFLLGKESLQDVASWPDVYRPSVTQTGNWHFTDIPGDTDKYDRDRDCPLQPGVKMGSYNDKVRDCATDRIPFFEKIVADTTLDPSERATALKFLVHFVGDIHQPFHASGVEKGGNGIIVTAFGQTTCSSYATTSKCNLHAIWDGFLIDRRKLSDKQYLAMLEGDIKAHSVEAGPIDPVAWTEQSKIVSDAGMVKTGADIDEAYYQKFIPTIDRQLELGGLRLAAELNAAFTQPPHAYAPVDAEKAEAQRESASQKPASK</sequence>
<accession>A0A1G7FAD4</accession>
<name>A0A1G7FAD4_9BACT</name>
<dbReference type="PANTHER" id="PTHR33146">
    <property type="entry name" value="ENDONUCLEASE 4"/>
    <property type="match status" value="1"/>
</dbReference>
<dbReference type="AlphaFoldDB" id="A0A1G7FAD4"/>
<evidence type="ECO:0000256" key="6">
    <source>
        <dbReference type="ARBA" id="ARBA00023180"/>
    </source>
</evidence>
<evidence type="ECO:0000313" key="8">
    <source>
        <dbReference type="EMBL" id="SDE72857.1"/>
    </source>
</evidence>
<keyword evidence="5" id="KW-1015">Disulfide bond</keyword>
<reference evidence="8 9" key="1">
    <citation type="submission" date="2016-10" db="EMBL/GenBank/DDBJ databases">
        <authorList>
            <person name="de Groot N.N."/>
        </authorList>
    </citation>
    <scope>NUCLEOTIDE SEQUENCE [LARGE SCALE GENOMIC DNA]</scope>
    <source>
        <strain evidence="8 9">GAS232</strain>
    </source>
</reference>
<feature type="compositionally biased region" description="Polar residues" evidence="7">
    <location>
        <begin position="331"/>
        <end position="340"/>
    </location>
</feature>
<dbReference type="GO" id="GO:0046872">
    <property type="term" value="F:metal ion binding"/>
    <property type="evidence" value="ECO:0007669"/>
    <property type="project" value="UniProtKB-KW"/>
</dbReference>
<dbReference type="SUPFAM" id="SSF48537">
    <property type="entry name" value="Phospholipase C/P1 nuclease"/>
    <property type="match status" value="1"/>
</dbReference>